<dbReference type="EMBL" id="MU250546">
    <property type="protein sequence ID" value="KAG7443265.1"/>
    <property type="molecule type" value="Genomic_DNA"/>
</dbReference>
<feature type="transmembrane region" description="Helical" evidence="7">
    <location>
        <begin position="41"/>
        <end position="61"/>
    </location>
</feature>
<dbReference type="OrthoDB" id="2148490at2759"/>
<dbReference type="InterPro" id="IPR001708">
    <property type="entry name" value="YidC/ALB3/OXA1/COX18"/>
</dbReference>
<evidence type="ECO:0000256" key="2">
    <source>
        <dbReference type="ARBA" id="ARBA00009877"/>
    </source>
</evidence>
<evidence type="ECO:0000313" key="9">
    <source>
        <dbReference type="Proteomes" id="UP000812287"/>
    </source>
</evidence>
<dbReference type="RefSeq" id="XP_043036765.1">
    <property type="nucleotide sequence ID" value="XM_043186888.1"/>
</dbReference>
<comment type="subcellular location">
    <subcellularLocation>
        <location evidence="1">Membrane</location>
        <topology evidence="1">Multi-pass membrane protein</topology>
    </subcellularLocation>
</comment>
<dbReference type="Proteomes" id="UP000812287">
    <property type="component" value="Unassembled WGS sequence"/>
</dbReference>
<feature type="transmembrane region" description="Helical" evidence="7">
    <location>
        <begin position="114"/>
        <end position="134"/>
    </location>
</feature>
<keyword evidence="3 7" id="KW-0812">Transmembrane</keyword>
<protein>
    <submittedName>
        <fullName evidence="8">Uncharacterized protein</fullName>
    </submittedName>
</protein>
<comment type="similarity">
    <text evidence="2">Belongs to the OXA1/ALB3/YidC family.</text>
</comment>
<dbReference type="PANTHER" id="PTHR12428">
    <property type="entry name" value="OXA1"/>
    <property type="match status" value="1"/>
</dbReference>
<dbReference type="GO" id="GO:0032979">
    <property type="term" value="P:protein insertion into mitochondrial inner membrane from matrix"/>
    <property type="evidence" value="ECO:0007669"/>
    <property type="project" value="TreeGrafter"/>
</dbReference>
<evidence type="ECO:0000256" key="3">
    <source>
        <dbReference type="ARBA" id="ARBA00022692"/>
    </source>
</evidence>
<feature type="region of interest" description="Disordered" evidence="6">
    <location>
        <begin position="229"/>
        <end position="254"/>
    </location>
</feature>
<proteinExistence type="inferred from homology"/>
<name>A0A9P7VMX5_9AGAR</name>
<accession>A0A9P7VMX5</accession>
<gene>
    <name evidence="8" type="ORF">BT62DRAFT_935218</name>
</gene>
<sequence length="254" mass="27755">MDVIAPLQPGDLVSLGLAGYTPAGLYQAFLEVFNYTTGWSWFWTIVFGAALSRALVAPWFVDASAYKRLSGVGQEFGRIESIKDPTRSVREFQRFEERYAISLTRNSVGMALRAFMWTSATWGVNAMCVLPVVQLTQGGGPWSMDLTAASPMWMNLALVGALFSQSKLSSVPFSPEDDGTISIANVLLPLGAYGAVWALELPAGTVLSVLTFSLVHSGQIILSRPPFGDLPQMPKPRPRALRDLPLSKHPKSRY</sequence>
<keyword evidence="5 7" id="KW-0472">Membrane</keyword>
<evidence type="ECO:0000256" key="6">
    <source>
        <dbReference type="SAM" id="MobiDB-lite"/>
    </source>
</evidence>
<keyword evidence="9" id="KW-1185">Reference proteome</keyword>
<comment type="caution">
    <text evidence="8">The sequence shown here is derived from an EMBL/GenBank/DDBJ whole genome shotgun (WGS) entry which is preliminary data.</text>
</comment>
<organism evidence="8 9">
    <name type="scientific">Guyanagaster necrorhizus</name>
    <dbReference type="NCBI Taxonomy" id="856835"/>
    <lineage>
        <taxon>Eukaryota</taxon>
        <taxon>Fungi</taxon>
        <taxon>Dikarya</taxon>
        <taxon>Basidiomycota</taxon>
        <taxon>Agaricomycotina</taxon>
        <taxon>Agaricomycetes</taxon>
        <taxon>Agaricomycetidae</taxon>
        <taxon>Agaricales</taxon>
        <taxon>Marasmiineae</taxon>
        <taxon>Physalacriaceae</taxon>
        <taxon>Guyanagaster</taxon>
    </lineage>
</organism>
<feature type="transmembrane region" description="Helical" evidence="7">
    <location>
        <begin position="12"/>
        <end position="29"/>
    </location>
</feature>
<evidence type="ECO:0000256" key="1">
    <source>
        <dbReference type="ARBA" id="ARBA00004141"/>
    </source>
</evidence>
<dbReference type="GeneID" id="66109185"/>
<evidence type="ECO:0000313" key="8">
    <source>
        <dbReference type="EMBL" id="KAG7443265.1"/>
    </source>
</evidence>
<dbReference type="GO" id="GO:0005743">
    <property type="term" value="C:mitochondrial inner membrane"/>
    <property type="evidence" value="ECO:0007669"/>
    <property type="project" value="TreeGrafter"/>
</dbReference>
<evidence type="ECO:0000256" key="5">
    <source>
        <dbReference type="ARBA" id="ARBA00023136"/>
    </source>
</evidence>
<dbReference type="PANTHER" id="PTHR12428:SF66">
    <property type="entry name" value="MITOCHONDRIAL INNER MEMBRANE PROTEIN OXA1L"/>
    <property type="match status" value="1"/>
</dbReference>
<evidence type="ECO:0000256" key="7">
    <source>
        <dbReference type="SAM" id="Phobius"/>
    </source>
</evidence>
<dbReference type="AlphaFoldDB" id="A0A9P7VMX5"/>
<dbReference type="GO" id="GO:0032977">
    <property type="term" value="F:membrane insertase activity"/>
    <property type="evidence" value="ECO:0007669"/>
    <property type="project" value="InterPro"/>
</dbReference>
<evidence type="ECO:0000256" key="4">
    <source>
        <dbReference type="ARBA" id="ARBA00022989"/>
    </source>
</evidence>
<reference evidence="8" key="1">
    <citation type="submission" date="2020-11" db="EMBL/GenBank/DDBJ databases">
        <title>Adaptations for nitrogen fixation in a non-lichenized fungal sporocarp promotes dispersal by wood-feeding termites.</title>
        <authorList>
            <consortium name="DOE Joint Genome Institute"/>
            <person name="Koch R.A."/>
            <person name="Yoon G."/>
            <person name="Arayal U."/>
            <person name="Lail K."/>
            <person name="Amirebrahimi M."/>
            <person name="Labutti K."/>
            <person name="Lipzen A."/>
            <person name="Riley R."/>
            <person name="Barry K."/>
            <person name="Henrissat B."/>
            <person name="Grigoriev I.V."/>
            <person name="Herr J.R."/>
            <person name="Aime M.C."/>
        </authorList>
    </citation>
    <scope>NUCLEOTIDE SEQUENCE</scope>
    <source>
        <strain evidence="8">MCA 3950</strain>
    </source>
</reference>
<keyword evidence="4 7" id="KW-1133">Transmembrane helix</keyword>